<dbReference type="RefSeq" id="WP_004623524.1">
    <property type="nucleotide sequence ID" value="NZ_AORV01000015.1"/>
</dbReference>
<dbReference type="AlphaFoldDB" id="S0FYR9"/>
<dbReference type="PATRIC" id="fig|1195236.3.peg.518"/>
<dbReference type="eggNOG" id="ENOG50346Z0">
    <property type="taxonomic scope" value="Bacteria"/>
</dbReference>
<feature type="transmembrane region" description="Helical" evidence="1">
    <location>
        <begin position="12"/>
        <end position="32"/>
    </location>
</feature>
<dbReference type="SUPFAM" id="SSF53850">
    <property type="entry name" value="Periplasmic binding protein-like II"/>
    <property type="match status" value="1"/>
</dbReference>
<gene>
    <name evidence="2" type="ORF">CTER_0216</name>
</gene>
<dbReference type="Gene3D" id="3.40.190.10">
    <property type="entry name" value="Periplasmic binding protein-like II"/>
    <property type="match status" value="1"/>
</dbReference>
<organism evidence="2 3">
    <name type="scientific">Ruminiclostridium cellobioparum subsp. termitidis CT1112</name>
    <dbReference type="NCBI Taxonomy" id="1195236"/>
    <lineage>
        <taxon>Bacteria</taxon>
        <taxon>Bacillati</taxon>
        <taxon>Bacillota</taxon>
        <taxon>Clostridia</taxon>
        <taxon>Eubacteriales</taxon>
        <taxon>Oscillospiraceae</taxon>
        <taxon>Ruminiclostridium</taxon>
    </lineage>
</organism>
<keyword evidence="1" id="KW-0472">Membrane</keyword>
<keyword evidence="1" id="KW-1133">Transmembrane helix</keyword>
<dbReference type="EMBL" id="AORV01000015">
    <property type="protein sequence ID" value="EMS73733.1"/>
    <property type="molecule type" value="Genomic_DNA"/>
</dbReference>
<dbReference type="STRING" id="1195236.CTER_0216"/>
<reference evidence="2 3" key="1">
    <citation type="journal article" date="2013" name="Genome Announc.">
        <title>Draft Genome Sequence of the Cellulolytic, Mesophilic, Anaerobic Bacterium Clostridium termitidis Strain CT1112 (DSM 5398).</title>
        <authorList>
            <person name="Lal S."/>
            <person name="Ramachandran U."/>
            <person name="Zhang X."/>
            <person name="Munir R."/>
            <person name="Sparling R."/>
            <person name="Levin D.B."/>
        </authorList>
    </citation>
    <scope>NUCLEOTIDE SEQUENCE [LARGE SCALE GENOMIC DNA]</scope>
    <source>
        <strain evidence="2 3">CT1112</strain>
    </source>
</reference>
<name>S0FYR9_RUMCE</name>
<keyword evidence="3" id="KW-1185">Reference proteome</keyword>
<proteinExistence type="predicted"/>
<comment type="caution">
    <text evidence="2">The sequence shown here is derived from an EMBL/GenBank/DDBJ whole genome shotgun (WGS) entry which is preliminary data.</text>
</comment>
<protein>
    <submittedName>
        <fullName evidence="2">Uncharacterized protein</fullName>
    </submittedName>
</protein>
<accession>S0FYR9</accession>
<keyword evidence="1" id="KW-0812">Transmembrane</keyword>
<sequence length="207" mass="23250">MASKLSNFWYYYRNYVIVGVLLLVTAVAIIILSSGGTEPDIQIGYVTDGREIEEKAQEDVNKYFETVIKDVNNDSKKALGFVPLMGPRVDLEFSSDGAQIVLVDGNTLQIYKEQGVFEPLDDVAKSHGLDVGDNPEVMSKLEGQSDTHIYALPTEKIKFLLDLGFPEKDYYLAVRVEYKKDEIAKAKNKNAYSVLEKMFDYKGVAQN</sequence>
<evidence type="ECO:0000313" key="3">
    <source>
        <dbReference type="Proteomes" id="UP000014155"/>
    </source>
</evidence>
<evidence type="ECO:0000313" key="2">
    <source>
        <dbReference type="EMBL" id="EMS73733.1"/>
    </source>
</evidence>
<dbReference type="Proteomes" id="UP000014155">
    <property type="component" value="Unassembled WGS sequence"/>
</dbReference>
<evidence type="ECO:0000256" key="1">
    <source>
        <dbReference type="SAM" id="Phobius"/>
    </source>
</evidence>